<dbReference type="Proteomes" id="UP000297700">
    <property type="component" value="Unassembled WGS sequence"/>
</dbReference>
<dbReference type="GO" id="GO:0005524">
    <property type="term" value="F:ATP binding"/>
    <property type="evidence" value="ECO:0007669"/>
    <property type="project" value="UniProtKB-UniRule"/>
</dbReference>
<sequence>MKQRNCVIVDAYSTGRYLPEEFKRYGIGTVHVMSAAQIAPIFRSHFNADLYDEVIRPSEGMGYEETVEYHLQALHGRELEFVIAGCETGVELADSLSERLGLPSNGTALSAARRDKARLSCALTSAGVRSIRQVVSDNPVEIASWKREAKFDQIVIKPLNSTGTEDVFFCSTDADIQRALSTIVGKTNRVGVLNRFALGQEKINGQQYTVNAVSIGGEGFVTEAWTYDTVPIAGASSVCSLERLLDGSEPIVQELSDYLVRALQALQIVDGPAHAEIIVDHRGPVLVDFGARLQGTMSAKARTMALGHNHMSLTAWRYADPKGFGEYMRLRGGPYRRQAHALCVSLISDMGGVVAGYPGLEAIRQLPSFADAIAFVPIGHELVPTIDLVSTPGIVYLVNSDLTQLENDYRKLRAMRMDQVFELVMQDRD</sequence>
<evidence type="ECO:0000256" key="4">
    <source>
        <dbReference type="PROSITE-ProRule" id="PRU00409"/>
    </source>
</evidence>
<gene>
    <name evidence="7" type="ORF">E4K64_35935</name>
    <name evidence="6" type="ORF">E4K66_36215</name>
</gene>
<dbReference type="PROSITE" id="PS50975">
    <property type="entry name" value="ATP_GRASP"/>
    <property type="match status" value="1"/>
</dbReference>
<name>A0A4Y9KQ12_9BRAD</name>
<dbReference type="Proteomes" id="UP000298225">
    <property type="component" value="Unassembled WGS sequence"/>
</dbReference>
<evidence type="ECO:0000256" key="3">
    <source>
        <dbReference type="ARBA" id="ARBA00022840"/>
    </source>
</evidence>
<dbReference type="NCBIfam" id="NF005543">
    <property type="entry name" value="PRK07206.1"/>
    <property type="match status" value="1"/>
</dbReference>
<keyword evidence="9" id="KW-1185">Reference proteome</keyword>
<dbReference type="EMBL" id="SPQU01000038">
    <property type="protein sequence ID" value="TFV30216.1"/>
    <property type="molecule type" value="Genomic_DNA"/>
</dbReference>
<reference evidence="6 9" key="1">
    <citation type="submission" date="2019-03" db="EMBL/GenBank/DDBJ databases">
        <title>Bradyrhizobium strains diversity isolated from Chamaecrista fasciculata.</title>
        <authorList>
            <person name="Urquiaga M.C.O."/>
            <person name="Hungria M."/>
            <person name="Delamuta J.R.M."/>
        </authorList>
    </citation>
    <scope>NUCLEOTIDE SEQUENCE [LARGE SCALE GENOMIC DNA]</scope>
    <source>
        <strain evidence="6 9">CNPSo 3424</strain>
    </source>
</reference>
<keyword evidence="2 4" id="KW-0547">Nucleotide-binding</keyword>
<comment type="caution">
    <text evidence="6">The sequence shown here is derived from an EMBL/GenBank/DDBJ whole genome shotgun (WGS) entry which is preliminary data.</text>
</comment>
<organism evidence="6 9">
    <name type="scientific">Bradyrhizobium frederickii</name>
    <dbReference type="NCBI Taxonomy" id="2560054"/>
    <lineage>
        <taxon>Bacteria</taxon>
        <taxon>Pseudomonadati</taxon>
        <taxon>Pseudomonadota</taxon>
        <taxon>Alphaproteobacteria</taxon>
        <taxon>Hyphomicrobiales</taxon>
        <taxon>Nitrobacteraceae</taxon>
        <taxon>Bradyrhizobium</taxon>
    </lineage>
</organism>
<evidence type="ECO:0000256" key="2">
    <source>
        <dbReference type="ARBA" id="ARBA00022741"/>
    </source>
</evidence>
<reference evidence="7 8" key="2">
    <citation type="submission" date="2019-03" db="EMBL/GenBank/DDBJ databases">
        <title>Bradyrhizobium strains diversity.</title>
        <authorList>
            <person name="Urquiaga M.C.O."/>
            <person name="Hungria M."/>
            <person name="Delamuta J.R.M."/>
            <person name="Klepa M.S."/>
        </authorList>
    </citation>
    <scope>NUCLEOTIDE SEQUENCE [LARGE SCALE GENOMIC DNA]</scope>
    <source>
        <strain evidence="7 8">CNPSo 3426</strain>
    </source>
</reference>
<dbReference type="PANTHER" id="PTHR43585">
    <property type="entry name" value="FUMIPYRROLE BIOSYNTHESIS PROTEIN C"/>
    <property type="match status" value="1"/>
</dbReference>
<feature type="domain" description="ATP-grasp" evidence="5">
    <location>
        <begin position="120"/>
        <end position="319"/>
    </location>
</feature>
<accession>A0A4Y9NN83</accession>
<keyword evidence="3 4" id="KW-0067">ATP-binding</keyword>
<dbReference type="OrthoDB" id="24041at2"/>
<dbReference type="AlphaFoldDB" id="A0A4Y9KQ12"/>
<dbReference type="PANTHER" id="PTHR43585:SF2">
    <property type="entry name" value="ATP-GRASP ENZYME FSQD"/>
    <property type="match status" value="1"/>
</dbReference>
<evidence type="ECO:0000313" key="8">
    <source>
        <dbReference type="Proteomes" id="UP000297700"/>
    </source>
</evidence>
<dbReference type="Gene3D" id="3.30.470.20">
    <property type="entry name" value="ATP-grasp fold, B domain"/>
    <property type="match status" value="1"/>
</dbReference>
<proteinExistence type="predicted"/>
<evidence type="ECO:0000313" key="7">
    <source>
        <dbReference type="EMBL" id="TFV68668.1"/>
    </source>
</evidence>
<accession>A0A4Y9KQ12</accession>
<evidence type="ECO:0000259" key="5">
    <source>
        <dbReference type="PROSITE" id="PS50975"/>
    </source>
</evidence>
<dbReference type="RefSeq" id="WP_126261837.1">
    <property type="nucleotide sequence ID" value="NZ_SPQS01000037.1"/>
</dbReference>
<keyword evidence="1" id="KW-0436">Ligase</keyword>
<dbReference type="GO" id="GO:0016874">
    <property type="term" value="F:ligase activity"/>
    <property type="evidence" value="ECO:0007669"/>
    <property type="project" value="UniProtKB-KW"/>
</dbReference>
<dbReference type="InterPro" id="IPR011761">
    <property type="entry name" value="ATP-grasp"/>
</dbReference>
<evidence type="ECO:0000313" key="6">
    <source>
        <dbReference type="EMBL" id="TFV30216.1"/>
    </source>
</evidence>
<evidence type="ECO:0000256" key="1">
    <source>
        <dbReference type="ARBA" id="ARBA00022598"/>
    </source>
</evidence>
<dbReference type="InterPro" id="IPR052032">
    <property type="entry name" value="ATP-dep_AA_Ligase"/>
</dbReference>
<dbReference type="GO" id="GO:0046872">
    <property type="term" value="F:metal ion binding"/>
    <property type="evidence" value="ECO:0007669"/>
    <property type="project" value="InterPro"/>
</dbReference>
<evidence type="ECO:0000313" key="9">
    <source>
        <dbReference type="Proteomes" id="UP000298225"/>
    </source>
</evidence>
<dbReference type="SUPFAM" id="SSF56059">
    <property type="entry name" value="Glutathione synthetase ATP-binding domain-like"/>
    <property type="match status" value="1"/>
</dbReference>
<protein>
    <submittedName>
        <fullName evidence="6">ATP-grasp domain-containing protein</fullName>
    </submittedName>
</protein>
<dbReference type="EMBL" id="SPQS01000037">
    <property type="protein sequence ID" value="TFV68668.1"/>
    <property type="molecule type" value="Genomic_DNA"/>
</dbReference>